<proteinExistence type="predicted"/>
<evidence type="ECO:0000256" key="1">
    <source>
        <dbReference type="SAM" id="MobiDB-lite"/>
    </source>
</evidence>
<gene>
    <name evidence="2" type="ORF">EVAR_60960_1</name>
</gene>
<reference evidence="2 3" key="1">
    <citation type="journal article" date="2019" name="Commun. Biol.">
        <title>The bagworm genome reveals a unique fibroin gene that provides high tensile strength.</title>
        <authorList>
            <person name="Kono N."/>
            <person name="Nakamura H."/>
            <person name="Ohtoshi R."/>
            <person name="Tomita M."/>
            <person name="Numata K."/>
            <person name="Arakawa K."/>
        </authorList>
    </citation>
    <scope>NUCLEOTIDE SEQUENCE [LARGE SCALE GENOMIC DNA]</scope>
</reference>
<comment type="caution">
    <text evidence="2">The sequence shown here is derived from an EMBL/GenBank/DDBJ whole genome shotgun (WGS) entry which is preliminary data.</text>
</comment>
<protein>
    <submittedName>
        <fullName evidence="2">Uncharacterized protein</fullName>
    </submittedName>
</protein>
<organism evidence="2 3">
    <name type="scientific">Eumeta variegata</name>
    <name type="common">Bagworm moth</name>
    <name type="synonym">Eumeta japonica</name>
    <dbReference type="NCBI Taxonomy" id="151549"/>
    <lineage>
        <taxon>Eukaryota</taxon>
        <taxon>Metazoa</taxon>
        <taxon>Ecdysozoa</taxon>
        <taxon>Arthropoda</taxon>
        <taxon>Hexapoda</taxon>
        <taxon>Insecta</taxon>
        <taxon>Pterygota</taxon>
        <taxon>Neoptera</taxon>
        <taxon>Endopterygota</taxon>
        <taxon>Lepidoptera</taxon>
        <taxon>Glossata</taxon>
        <taxon>Ditrysia</taxon>
        <taxon>Tineoidea</taxon>
        <taxon>Psychidae</taxon>
        <taxon>Oiketicinae</taxon>
        <taxon>Eumeta</taxon>
    </lineage>
</organism>
<keyword evidence="3" id="KW-1185">Reference proteome</keyword>
<dbReference type="Proteomes" id="UP000299102">
    <property type="component" value="Unassembled WGS sequence"/>
</dbReference>
<sequence length="221" mass="22858">MFELVKVVLRCNFTVCEFQGLMMELEGVNASVGRAAAGGGGRRRAERRNHIRATFGWCQFECARCNKSGLSLGRQVGAAACNETHFRRIPPISARPAGAGGRGARGRWAAAAALVTRPPRTTIVVIKQHATPARPPLGERGAGGDAGSARAAEKPTLRPARSEQSPAPKIASASAGPPLDYKWLTQLGGAPGDVATPPAGARGAGAGLGVTLIGAARRQHS</sequence>
<evidence type="ECO:0000313" key="2">
    <source>
        <dbReference type="EMBL" id="GBP66903.1"/>
    </source>
</evidence>
<evidence type="ECO:0000313" key="3">
    <source>
        <dbReference type="Proteomes" id="UP000299102"/>
    </source>
</evidence>
<name>A0A4C1XV20_EUMVA</name>
<dbReference type="EMBL" id="BGZK01000971">
    <property type="protein sequence ID" value="GBP66903.1"/>
    <property type="molecule type" value="Genomic_DNA"/>
</dbReference>
<accession>A0A4C1XV20</accession>
<dbReference type="AlphaFoldDB" id="A0A4C1XV20"/>
<feature type="region of interest" description="Disordered" evidence="1">
    <location>
        <begin position="129"/>
        <end position="206"/>
    </location>
</feature>